<keyword evidence="1" id="KW-1133">Transmembrane helix</keyword>
<comment type="caution">
    <text evidence="2">The sequence shown here is derived from an EMBL/GenBank/DDBJ whole genome shotgun (WGS) entry which is preliminary data.</text>
</comment>
<evidence type="ECO:0008006" key="4">
    <source>
        <dbReference type="Google" id="ProtNLM"/>
    </source>
</evidence>
<reference evidence="2 3" key="1">
    <citation type="submission" date="2018-03" db="EMBL/GenBank/DDBJ databases">
        <title>Whole genome sequencing of Histamine producing bacteria.</title>
        <authorList>
            <person name="Butler K."/>
        </authorList>
    </citation>
    <scope>NUCLEOTIDE SEQUENCE [LARGE SCALE GENOMIC DNA]</scope>
    <source>
        <strain evidence="2 3">DSM 16190</strain>
    </source>
</reference>
<dbReference type="OrthoDB" id="165386at2"/>
<dbReference type="EMBL" id="PYMC01000005">
    <property type="protein sequence ID" value="PSW05458.1"/>
    <property type="molecule type" value="Genomic_DNA"/>
</dbReference>
<keyword evidence="1" id="KW-0812">Transmembrane</keyword>
<protein>
    <recommendedName>
        <fullName evidence="4">Lipoprotein</fullName>
    </recommendedName>
</protein>
<sequence>MKKLFLVVLFTLMLVGCADSISFSQAESVEPVGFFYGLWHGLIIIFAWLGSLFCDDIAIYAIYNNGGWYDFGYVLGVGGFSLSAGIFHDN</sequence>
<feature type="transmembrane region" description="Helical" evidence="1">
    <location>
        <begin position="36"/>
        <end position="54"/>
    </location>
</feature>
<dbReference type="Proteomes" id="UP000240904">
    <property type="component" value="Unassembled WGS sequence"/>
</dbReference>
<dbReference type="PROSITE" id="PS51257">
    <property type="entry name" value="PROKAR_LIPOPROTEIN"/>
    <property type="match status" value="1"/>
</dbReference>
<dbReference type="RefSeq" id="WP_107283098.1">
    <property type="nucleotide sequence ID" value="NZ_PYMC01000005.1"/>
</dbReference>
<evidence type="ECO:0000313" key="2">
    <source>
        <dbReference type="EMBL" id="PSW05458.1"/>
    </source>
</evidence>
<proteinExistence type="predicted"/>
<name>A0A2T3MZM5_9GAMM</name>
<feature type="transmembrane region" description="Helical" evidence="1">
    <location>
        <begin position="66"/>
        <end position="87"/>
    </location>
</feature>
<keyword evidence="3" id="KW-1185">Reference proteome</keyword>
<gene>
    <name evidence="2" type="ORF">C9I89_09420</name>
</gene>
<evidence type="ECO:0000313" key="3">
    <source>
        <dbReference type="Proteomes" id="UP000240904"/>
    </source>
</evidence>
<evidence type="ECO:0000256" key="1">
    <source>
        <dbReference type="SAM" id="Phobius"/>
    </source>
</evidence>
<organism evidence="2 3">
    <name type="scientific">Photobacterium lipolyticum</name>
    <dbReference type="NCBI Taxonomy" id="266810"/>
    <lineage>
        <taxon>Bacteria</taxon>
        <taxon>Pseudomonadati</taxon>
        <taxon>Pseudomonadota</taxon>
        <taxon>Gammaproteobacteria</taxon>
        <taxon>Vibrionales</taxon>
        <taxon>Vibrionaceae</taxon>
        <taxon>Photobacterium</taxon>
    </lineage>
</organism>
<accession>A0A2T3MZM5</accession>
<keyword evidence="1" id="KW-0472">Membrane</keyword>
<dbReference type="AlphaFoldDB" id="A0A2T3MZM5"/>